<gene>
    <name evidence="13" type="ORF">N8K70_08285</name>
</gene>
<comment type="similarity">
    <text evidence="4 11">Belongs to the MoeA family.</text>
</comment>
<dbReference type="InterPro" id="IPR036135">
    <property type="entry name" value="MoeA_linker/N_sf"/>
</dbReference>
<dbReference type="PANTHER" id="PTHR10192">
    <property type="entry name" value="MOLYBDOPTERIN BIOSYNTHESIS PROTEIN"/>
    <property type="match status" value="1"/>
</dbReference>
<dbReference type="EMBL" id="CP118157">
    <property type="protein sequence ID" value="WOF24637.1"/>
    <property type="molecule type" value="Genomic_DNA"/>
</dbReference>
<sequence>MSAATGLRTVEEHLDLILAEVRRLPALDVPLAEAAGLTLARPVAARIDIPPFDNSAMDGFAVRYDDVAAADAAPPTLRVIADLPAGTAEDPALRPGEAARIMTGAPVPAHADAIVPFEDTRDGLAGRLAPVVVERAPAARGAFIRRRGDDLRAGDEVLPAGEPLGALSLAAAAAAGVAGTVSVVRRPRAVIVSTGAELAEPGAALSRGRIPDSNATLLAALVRGAGGEVVRIARVGDDTAGLRAVIADAASADVVITSGGVSEGAYEVVKTVLSGRVEFAKVAMQPGKPQAFGRLGGGPLVFGLPGNPVSVAVSFEVFVRPALLAMQGRNTVLRPVIRLAASAGWRTPPGRRQYLPAAVDRDDPARWTVRPATAGGSGSHLAGGLARAEAYAVVPADVALVATGDPVDVMLLS</sequence>
<dbReference type="AlphaFoldDB" id="A0AA97FNI2"/>
<dbReference type="Gene3D" id="3.90.105.10">
    <property type="entry name" value="Molybdopterin biosynthesis moea protein, domain 2"/>
    <property type="match status" value="1"/>
</dbReference>
<dbReference type="GO" id="GO:0046872">
    <property type="term" value="F:metal ion binding"/>
    <property type="evidence" value="ECO:0007669"/>
    <property type="project" value="UniProtKB-UniRule"/>
</dbReference>
<reference evidence="13 14" key="1">
    <citation type="submission" date="2023-02" db="EMBL/GenBank/DDBJ databases">
        <title>Microbacterium betulae sp. nov., isolated from birch wood.</title>
        <authorList>
            <person name="Pasciak M."/>
            <person name="Pawlik K.J."/>
            <person name="Martynowski D."/>
            <person name="Laczmanski L."/>
            <person name="Ciekot J."/>
            <person name="Szponar B."/>
            <person name="Wojcik-Fatla A."/>
            <person name="Mackiewicz B."/>
            <person name="Farian E."/>
            <person name="Cholewa G."/>
            <person name="Cholewa A."/>
            <person name="Dutkiewicz J."/>
        </authorList>
    </citation>
    <scope>NUCLEOTIDE SEQUENCE [LARGE SCALE GENOMIC DNA]</scope>
    <source>
        <strain evidence="13 14">AB</strain>
    </source>
</reference>
<dbReference type="SUPFAM" id="SSF63867">
    <property type="entry name" value="MoeA C-terminal domain-like"/>
    <property type="match status" value="1"/>
</dbReference>
<dbReference type="Proteomes" id="UP001305498">
    <property type="component" value="Chromosome"/>
</dbReference>
<dbReference type="Pfam" id="PF03453">
    <property type="entry name" value="MoeA_N"/>
    <property type="match status" value="1"/>
</dbReference>
<keyword evidence="8 11" id="KW-0460">Magnesium</keyword>
<dbReference type="NCBIfam" id="TIGR00177">
    <property type="entry name" value="molyb_syn"/>
    <property type="match status" value="1"/>
</dbReference>
<dbReference type="EC" id="2.10.1.1" evidence="11"/>
<dbReference type="NCBIfam" id="NF045515">
    <property type="entry name" value="Glp_gephyrin"/>
    <property type="match status" value="1"/>
</dbReference>
<organism evidence="13 14">
    <name type="scientific">Microbacterium betulae</name>
    <dbReference type="NCBI Taxonomy" id="2981139"/>
    <lineage>
        <taxon>Bacteria</taxon>
        <taxon>Bacillati</taxon>
        <taxon>Actinomycetota</taxon>
        <taxon>Actinomycetes</taxon>
        <taxon>Micrococcales</taxon>
        <taxon>Microbacteriaceae</taxon>
        <taxon>Microbacterium</taxon>
    </lineage>
</organism>
<name>A0AA97FNI2_9MICO</name>
<evidence type="ECO:0000256" key="1">
    <source>
        <dbReference type="ARBA" id="ARBA00001946"/>
    </source>
</evidence>
<evidence type="ECO:0000256" key="2">
    <source>
        <dbReference type="ARBA" id="ARBA00002901"/>
    </source>
</evidence>
<dbReference type="Pfam" id="PF00994">
    <property type="entry name" value="MoCF_biosynth"/>
    <property type="match status" value="1"/>
</dbReference>
<protein>
    <recommendedName>
        <fullName evidence="11">Molybdopterin molybdenumtransferase</fullName>
        <ecNumber evidence="11">2.10.1.1</ecNumber>
    </recommendedName>
</protein>
<keyword evidence="7 11" id="KW-0479">Metal-binding</keyword>
<accession>A0AA97FNI2</accession>
<comment type="function">
    <text evidence="2 11">Catalyzes the insertion of molybdate into adenylated molybdopterin with the concomitant release of AMP.</text>
</comment>
<keyword evidence="6 11" id="KW-0808">Transferase</keyword>
<dbReference type="SMART" id="SM00852">
    <property type="entry name" value="MoCF_biosynth"/>
    <property type="match status" value="1"/>
</dbReference>
<evidence type="ECO:0000256" key="8">
    <source>
        <dbReference type="ARBA" id="ARBA00022842"/>
    </source>
</evidence>
<feature type="domain" description="MoaB/Mog" evidence="12">
    <location>
        <begin position="190"/>
        <end position="325"/>
    </location>
</feature>
<comment type="cofactor">
    <cofactor evidence="1 11">
        <name>Mg(2+)</name>
        <dbReference type="ChEBI" id="CHEBI:18420"/>
    </cofactor>
</comment>
<evidence type="ECO:0000259" key="12">
    <source>
        <dbReference type="SMART" id="SM00852"/>
    </source>
</evidence>
<dbReference type="InterPro" id="IPR036425">
    <property type="entry name" value="MoaB/Mog-like_dom_sf"/>
</dbReference>
<evidence type="ECO:0000256" key="5">
    <source>
        <dbReference type="ARBA" id="ARBA00022505"/>
    </source>
</evidence>
<dbReference type="InterPro" id="IPR001453">
    <property type="entry name" value="MoaB/Mog_dom"/>
</dbReference>
<evidence type="ECO:0000256" key="11">
    <source>
        <dbReference type="RuleBase" id="RU365090"/>
    </source>
</evidence>
<proteinExistence type="inferred from homology"/>
<evidence type="ECO:0000313" key="13">
    <source>
        <dbReference type="EMBL" id="WOF24637.1"/>
    </source>
</evidence>
<dbReference type="InterPro" id="IPR038987">
    <property type="entry name" value="MoeA-like"/>
</dbReference>
<dbReference type="GO" id="GO:0006777">
    <property type="term" value="P:Mo-molybdopterin cofactor biosynthetic process"/>
    <property type="evidence" value="ECO:0007669"/>
    <property type="project" value="UniProtKB-UniRule"/>
</dbReference>
<evidence type="ECO:0000256" key="6">
    <source>
        <dbReference type="ARBA" id="ARBA00022679"/>
    </source>
</evidence>
<dbReference type="SUPFAM" id="SSF63882">
    <property type="entry name" value="MoeA N-terminal region -like"/>
    <property type="match status" value="1"/>
</dbReference>
<dbReference type="InterPro" id="IPR036688">
    <property type="entry name" value="MoeA_C_domain_IV_sf"/>
</dbReference>
<keyword evidence="9 11" id="KW-0501">Molybdenum cofactor biosynthesis</keyword>
<evidence type="ECO:0000256" key="10">
    <source>
        <dbReference type="ARBA" id="ARBA00047317"/>
    </source>
</evidence>
<comment type="pathway">
    <text evidence="3 11">Cofactor biosynthesis; molybdopterin biosynthesis.</text>
</comment>
<dbReference type="RefSeq" id="WP_317141110.1">
    <property type="nucleotide sequence ID" value="NZ_CP118157.1"/>
</dbReference>
<evidence type="ECO:0000256" key="4">
    <source>
        <dbReference type="ARBA" id="ARBA00010763"/>
    </source>
</evidence>
<dbReference type="InterPro" id="IPR005111">
    <property type="entry name" value="MoeA_C_domain_IV"/>
</dbReference>
<dbReference type="Gene3D" id="2.40.340.10">
    <property type="entry name" value="MoeA, C-terminal, domain IV"/>
    <property type="match status" value="1"/>
</dbReference>
<dbReference type="Gene3D" id="3.40.980.10">
    <property type="entry name" value="MoaB/Mog-like domain"/>
    <property type="match status" value="1"/>
</dbReference>
<dbReference type="PANTHER" id="PTHR10192:SF5">
    <property type="entry name" value="GEPHYRIN"/>
    <property type="match status" value="1"/>
</dbReference>
<dbReference type="Gene3D" id="2.170.190.11">
    <property type="entry name" value="Molybdopterin biosynthesis moea protein, domain 3"/>
    <property type="match status" value="1"/>
</dbReference>
<dbReference type="CDD" id="cd00887">
    <property type="entry name" value="MoeA"/>
    <property type="match status" value="1"/>
</dbReference>
<dbReference type="Pfam" id="PF03454">
    <property type="entry name" value="MoeA_C"/>
    <property type="match status" value="1"/>
</dbReference>
<evidence type="ECO:0000313" key="14">
    <source>
        <dbReference type="Proteomes" id="UP001305498"/>
    </source>
</evidence>
<dbReference type="InterPro" id="IPR005110">
    <property type="entry name" value="MoeA_linker/N"/>
</dbReference>
<comment type="catalytic activity">
    <reaction evidence="10">
        <text>adenylyl-molybdopterin + molybdate = Mo-molybdopterin + AMP + H(+)</text>
        <dbReference type="Rhea" id="RHEA:35047"/>
        <dbReference type="ChEBI" id="CHEBI:15378"/>
        <dbReference type="ChEBI" id="CHEBI:36264"/>
        <dbReference type="ChEBI" id="CHEBI:62727"/>
        <dbReference type="ChEBI" id="CHEBI:71302"/>
        <dbReference type="ChEBI" id="CHEBI:456215"/>
        <dbReference type="EC" id="2.10.1.1"/>
    </reaction>
</comment>
<dbReference type="GO" id="GO:0005829">
    <property type="term" value="C:cytosol"/>
    <property type="evidence" value="ECO:0007669"/>
    <property type="project" value="TreeGrafter"/>
</dbReference>
<dbReference type="KEGG" id="mbet:N8K70_08285"/>
<dbReference type="FunFam" id="3.40.980.10:FF:000004">
    <property type="entry name" value="Molybdopterin molybdenumtransferase"/>
    <property type="match status" value="1"/>
</dbReference>
<keyword evidence="14" id="KW-1185">Reference proteome</keyword>
<keyword evidence="5 11" id="KW-0500">Molybdenum</keyword>
<dbReference type="SUPFAM" id="SSF53218">
    <property type="entry name" value="Molybdenum cofactor biosynthesis proteins"/>
    <property type="match status" value="1"/>
</dbReference>
<evidence type="ECO:0000256" key="3">
    <source>
        <dbReference type="ARBA" id="ARBA00005046"/>
    </source>
</evidence>
<dbReference type="GO" id="GO:0061599">
    <property type="term" value="F:molybdopterin molybdotransferase activity"/>
    <property type="evidence" value="ECO:0007669"/>
    <property type="project" value="UniProtKB-UniRule"/>
</dbReference>
<evidence type="ECO:0000256" key="9">
    <source>
        <dbReference type="ARBA" id="ARBA00023150"/>
    </source>
</evidence>
<evidence type="ECO:0000256" key="7">
    <source>
        <dbReference type="ARBA" id="ARBA00022723"/>
    </source>
</evidence>